<reference evidence="1 2" key="1">
    <citation type="submission" date="2020-08" db="EMBL/GenBank/DDBJ databases">
        <authorList>
            <person name="Newling K."/>
            <person name="Davey J."/>
            <person name="Forrester S."/>
        </authorList>
    </citation>
    <scope>NUCLEOTIDE SEQUENCE [LARGE SCALE GENOMIC DNA]</scope>
    <source>
        <strain evidence="2">Crithidia deanei Carvalho (ATCC PRA-265)</strain>
    </source>
</reference>
<organism evidence="1 2">
    <name type="scientific">Angomonas deanei</name>
    <dbReference type="NCBI Taxonomy" id="59799"/>
    <lineage>
        <taxon>Eukaryota</taxon>
        <taxon>Discoba</taxon>
        <taxon>Euglenozoa</taxon>
        <taxon>Kinetoplastea</taxon>
        <taxon>Metakinetoplastina</taxon>
        <taxon>Trypanosomatida</taxon>
        <taxon>Trypanosomatidae</taxon>
        <taxon>Strigomonadinae</taxon>
        <taxon>Angomonas</taxon>
    </lineage>
</organism>
<name>A0A7G2C6V2_9TRYP</name>
<gene>
    <name evidence="1" type="ORF">ADEAN_000223200</name>
</gene>
<keyword evidence="2" id="KW-1185">Reference proteome</keyword>
<dbReference type="AlphaFoldDB" id="A0A7G2C6V2"/>
<protein>
    <submittedName>
        <fullName evidence="1">Uncharacterized protein</fullName>
    </submittedName>
</protein>
<sequence length="309" mass="34512">MSTIKERLSSVFFFSSTEDALSAEKARNEEARLDIVKARVEHSDFEQATKKQIHALDSEVKKKRDGFAEKAKPLLKEFDEVGQSQHFYQQVASTIAGQEQLSDQLSKKELMEYGYMSKKLISVALNYERLREQIQAGRPFEKELAATLEDAESDNLNLIAEPLQAYKSAGIPSTTAVKASAFNLARAMEDSGKTPVQPPVNGWLDFLKFRVSFSPSAAERQLLESRKAAASFTQRVEMEDYIGALELVDSFIKKTNPFSKPSGDFFESSFRQFKASTTPVVASRMLLDYTNASLSASRLACVEDTLKNA</sequence>
<dbReference type="VEuPathDB" id="TriTrypDB:ADEAN_000223200"/>
<accession>A0A7G2C6V2</accession>
<proteinExistence type="predicted"/>
<dbReference type="EMBL" id="LR877148">
    <property type="protein sequence ID" value="CAD2214781.1"/>
    <property type="molecule type" value="Genomic_DNA"/>
</dbReference>
<evidence type="ECO:0000313" key="1">
    <source>
        <dbReference type="EMBL" id="CAD2214781.1"/>
    </source>
</evidence>
<evidence type="ECO:0000313" key="2">
    <source>
        <dbReference type="Proteomes" id="UP000515908"/>
    </source>
</evidence>
<dbReference type="Proteomes" id="UP000515908">
    <property type="component" value="Chromosome 04"/>
</dbReference>